<keyword evidence="1" id="KW-0812">Transmembrane</keyword>
<evidence type="ECO:0000313" key="3">
    <source>
        <dbReference type="Proteomes" id="UP000011758"/>
    </source>
</evidence>
<dbReference type="AlphaFoldDB" id="M2PPN5"/>
<keyword evidence="3" id="KW-1185">Reference proteome</keyword>
<feature type="transmembrane region" description="Helical" evidence="1">
    <location>
        <begin position="185"/>
        <end position="211"/>
    </location>
</feature>
<evidence type="ECO:0000313" key="2">
    <source>
        <dbReference type="EMBL" id="EMD17514.1"/>
    </source>
</evidence>
<name>M2PPN5_9FIRM</name>
<dbReference type="OrthoDB" id="9813051at2"/>
<sequence>MRLYLSLSRKKDIILSFLLGFFVIDCMIMVVTFIPIFYDMQIESSGILNLVTLDKQTIAKNFHSIVHYLSFFYRGEMIVPDFVLSQNALRHFQDVKNIFDILEIYLIISPFIIVPFIISCIKEHHFHFLRLTGTLILSMMIIIGIACLIDFNQVFTLMHQILFRNSYWIMDPSIDPVINIFPESFFALLGGLLVSGIALISVFMIGLYYYLRNHYLKKEGNI</sequence>
<feature type="transmembrane region" description="Helical" evidence="1">
    <location>
        <begin position="12"/>
        <end position="38"/>
    </location>
</feature>
<keyword evidence="1" id="KW-1133">Transmembrane helix</keyword>
<feature type="transmembrane region" description="Helical" evidence="1">
    <location>
        <begin position="104"/>
        <end position="121"/>
    </location>
</feature>
<dbReference type="Pfam" id="PF07314">
    <property type="entry name" value="Lit"/>
    <property type="match status" value="1"/>
</dbReference>
<dbReference type="eggNOG" id="COG4478">
    <property type="taxonomic scope" value="Bacteria"/>
</dbReference>
<dbReference type="EMBL" id="AGEJ01000005">
    <property type="protein sequence ID" value="EMD17514.1"/>
    <property type="molecule type" value="Genomic_DNA"/>
</dbReference>
<organism evidence="2 3">
    <name type="scientific">Eggerthia catenaformis OT 569 = DSM 20559</name>
    <dbReference type="NCBI Taxonomy" id="999415"/>
    <lineage>
        <taxon>Bacteria</taxon>
        <taxon>Bacillati</taxon>
        <taxon>Bacillota</taxon>
        <taxon>Erysipelotrichia</taxon>
        <taxon>Erysipelotrichales</taxon>
        <taxon>Coprobacillaceae</taxon>
        <taxon>Eggerthia</taxon>
    </lineage>
</organism>
<dbReference type="NCBIfam" id="TIGR01906">
    <property type="entry name" value="integ_TIGR01906"/>
    <property type="match status" value="1"/>
</dbReference>
<feature type="transmembrane region" description="Helical" evidence="1">
    <location>
        <begin position="128"/>
        <end position="151"/>
    </location>
</feature>
<reference evidence="2 3" key="1">
    <citation type="submission" date="2013-02" db="EMBL/GenBank/DDBJ databases">
        <title>The Genome Sequence of Lactobacillus catenaformis F0143.</title>
        <authorList>
            <consortium name="The Broad Institute Genome Sequencing Platform"/>
            <person name="Earl A."/>
            <person name="Ward D."/>
            <person name="Feldgarden M."/>
            <person name="Gevers D."/>
            <person name="Izard J."/>
            <person name="Blanton J.M."/>
            <person name="Mathney J."/>
            <person name="Dewhirst F.E."/>
            <person name="Young S.K."/>
            <person name="Zeng Q."/>
            <person name="Gargeya S."/>
            <person name="Fitzgerald M."/>
            <person name="Haas B."/>
            <person name="Abouelleil A."/>
            <person name="Alvarado L."/>
            <person name="Arachchi H.M."/>
            <person name="Berlin A."/>
            <person name="Chapman S.B."/>
            <person name="Gearin G."/>
            <person name="Goldberg J."/>
            <person name="Griggs A."/>
            <person name="Gujja S."/>
            <person name="Hansen M."/>
            <person name="Heiman D."/>
            <person name="Howarth C."/>
            <person name="Larimer J."/>
            <person name="Lui A."/>
            <person name="MacDonald P.J.P."/>
            <person name="McCowen C."/>
            <person name="Montmayeur A."/>
            <person name="Murphy C."/>
            <person name="Neiman D."/>
            <person name="Pearson M."/>
            <person name="Priest M."/>
            <person name="Roberts A."/>
            <person name="Saif S."/>
            <person name="Shea T."/>
            <person name="Sisk P."/>
            <person name="Stolte C."/>
            <person name="Sykes S."/>
            <person name="Wortman J."/>
            <person name="Nusbaum C."/>
            <person name="Birren B."/>
        </authorList>
    </citation>
    <scope>NUCLEOTIDE SEQUENCE [LARGE SCALE GENOMIC DNA]</scope>
    <source>
        <strain evidence="2 3">OT 569</strain>
    </source>
</reference>
<protein>
    <submittedName>
        <fullName evidence="2">Integral membrane protein</fullName>
    </submittedName>
</protein>
<dbReference type="RefSeq" id="WP_004801396.1">
    <property type="nucleotide sequence ID" value="NZ_KB446646.1"/>
</dbReference>
<keyword evidence="1" id="KW-0472">Membrane</keyword>
<evidence type="ECO:0000256" key="1">
    <source>
        <dbReference type="SAM" id="Phobius"/>
    </source>
</evidence>
<dbReference type="Proteomes" id="UP000011758">
    <property type="component" value="Unassembled WGS sequence"/>
</dbReference>
<dbReference type="BioCyc" id="ECAT999415-HMP:GTTI-311-MONOMER"/>
<dbReference type="InterPro" id="IPR010178">
    <property type="entry name" value="Lit"/>
</dbReference>
<dbReference type="STRING" id="999415.HMPREF9943_00301"/>
<comment type="caution">
    <text evidence="2">The sequence shown here is derived from an EMBL/GenBank/DDBJ whole genome shotgun (WGS) entry which is preliminary data.</text>
</comment>
<proteinExistence type="predicted"/>
<accession>M2PPN5</accession>
<gene>
    <name evidence="2" type="ORF">HMPREF9943_00301</name>
</gene>